<evidence type="ECO:0000256" key="1">
    <source>
        <dbReference type="RuleBase" id="RU003654"/>
    </source>
</evidence>
<proteinExistence type="inferred from homology"/>
<accession>A0ABN7RQT8</accession>
<dbReference type="Proteomes" id="UP001158576">
    <property type="component" value="Chromosome PAR"/>
</dbReference>
<keyword evidence="4" id="KW-1185">Reference proteome</keyword>
<protein>
    <submittedName>
        <fullName evidence="3">Oidioi.mRNA.OKI2018_I69.PAR.g10492.t1.cds</fullName>
    </submittedName>
</protein>
<name>A0ABN7RQT8_OIKDI</name>
<organism evidence="3 4">
    <name type="scientific">Oikopleura dioica</name>
    <name type="common">Tunicate</name>
    <dbReference type="NCBI Taxonomy" id="34765"/>
    <lineage>
        <taxon>Eukaryota</taxon>
        <taxon>Metazoa</taxon>
        <taxon>Chordata</taxon>
        <taxon>Tunicata</taxon>
        <taxon>Appendicularia</taxon>
        <taxon>Copelata</taxon>
        <taxon>Oikopleuridae</taxon>
        <taxon>Oikopleura</taxon>
    </lineage>
</organism>
<evidence type="ECO:0000313" key="3">
    <source>
        <dbReference type="EMBL" id="CAG5083889.1"/>
    </source>
</evidence>
<evidence type="ECO:0000259" key="2">
    <source>
        <dbReference type="SMART" id="SM00085"/>
    </source>
</evidence>
<dbReference type="EMBL" id="OU015568">
    <property type="protein sequence ID" value="CAG5083889.1"/>
    <property type="molecule type" value="Genomic_DNA"/>
</dbReference>
<dbReference type="InterPro" id="IPR016090">
    <property type="entry name" value="PLA2-like_dom"/>
</dbReference>
<sequence length="237" mass="26710">MQIFTFLLFSKIFAEEIVDWDELIAKLEAEDQEHHAFAEHHDHLEDRTFDDFDSLAEQLTFGKVEPHKLVNYGCHCFNTGDRPQSDMTKGPPVDEIDRACMNYKHCLACSRLHLDDNNCIPELIEYSLVGIQPQCPAAVGNNEQRCKSMVCQCDKMLVNDLLDLINQGIDFDAQNYMIMNTDQCFSGGQNTGPGPNHGNNTPRQCCGEFPAQILYRPSKKECCLGKVRALGTCSANN</sequence>
<dbReference type="InterPro" id="IPR036444">
    <property type="entry name" value="PLipase_A2_dom_sf"/>
</dbReference>
<comment type="similarity">
    <text evidence="1">Belongs to the phospholipase A2 family.</text>
</comment>
<dbReference type="SUPFAM" id="SSF48619">
    <property type="entry name" value="Phospholipase A2, PLA2"/>
    <property type="match status" value="1"/>
</dbReference>
<reference evidence="3 4" key="1">
    <citation type="submission" date="2021-04" db="EMBL/GenBank/DDBJ databases">
        <authorList>
            <person name="Bliznina A."/>
        </authorList>
    </citation>
    <scope>NUCLEOTIDE SEQUENCE [LARGE SCALE GENOMIC DNA]</scope>
</reference>
<feature type="domain" description="Phospholipase A2-like central" evidence="2">
    <location>
        <begin position="48"/>
        <end position="185"/>
    </location>
</feature>
<dbReference type="Gene3D" id="1.20.90.10">
    <property type="entry name" value="Phospholipase A2 domain"/>
    <property type="match status" value="1"/>
</dbReference>
<gene>
    <name evidence="3" type="ORF">OKIOD_LOCUS2050</name>
</gene>
<dbReference type="Pfam" id="PF00068">
    <property type="entry name" value="Phospholip_A2_1"/>
    <property type="match status" value="1"/>
</dbReference>
<dbReference type="SMART" id="SM00085">
    <property type="entry name" value="PA2c"/>
    <property type="match status" value="1"/>
</dbReference>
<evidence type="ECO:0000313" key="4">
    <source>
        <dbReference type="Proteomes" id="UP001158576"/>
    </source>
</evidence>